<dbReference type="Gene3D" id="3.10.100.10">
    <property type="entry name" value="Mannose-Binding Protein A, subunit A"/>
    <property type="match status" value="1"/>
</dbReference>
<evidence type="ECO:0000313" key="2">
    <source>
        <dbReference type="Proteomes" id="UP001580391"/>
    </source>
</evidence>
<name>A0ABV5BKH9_9LEPT</name>
<proteinExistence type="predicted"/>
<reference evidence="1 2" key="1">
    <citation type="submission" date="2024-09" db="EMBL/GenBank/DDBJ databases">
        <title>Taxonomic and Genotyping Characterization of Leptospira Strains isolated from Multiple Sources in Colombia highlights the importance of intermediate species.</title>
        <authorList>
            <person name="Torres Higuera L."/>
            <person name="Rojas Tapias D."/>
            <person name="Jimenez Velasquez S."/>
            <person name="Renjifo Ibanez C."/>
        </authorList>
    </citation>
    <scope>NUCLEOTIDE SEQUENCE [LARGE SCALE GENOMIC DNA]</scope>
    <source>
        <strain evidence="1 2">Lep080</strain>
    </source>
</reference>
<dbReference type="EMBL" id="JBHILJ010000001">
    <property type="protein sequence ID" value="MFB5735816.1"/>
    <property type="molecule type" value="Genomic_DNA"/>
</dbReference>
<gene>
    <name evidence="1" type="ORF">ACE5IX_04815</name>
</gene>
<evidence type="ECO:0000313" key="1">
    <source>
        <dbReference type="EMBL" id="MFB5735816.1"/>
    </source>
</evidence>
<organism evidence="1 2">
    <name type="scientific">Leptospira wolffii</name>
    <dbReference type="NCBI Taxonomy" id="409998"/>
    <lineage>
        <taxon>Bacteria</taxon>
        <taxon>Pseudomonadati</taxon>
        <taxon>Spirochaetota</taxon>
        <taxon>Spirochaetia</taxon>
        <taxon>Leptospirales</taxon>
        <taxon>Leptospiraceae</taxon>
        <taxon>Leptospira</taxon>
    </lineage>
</organism>
<protein>
    <recommendedName>
        <fullName evidence="3">DUF1554 domain-containing protein</fullName>
    </recommendedName>
</protein>
<keyword evidence="2" id="KW-1185">Reference proteome</keyword>
<dbReference type="RefSeq" id="WP_375516692.1">
    <property type="nucleotide sequence ID" value="NZ_JBHILI010000001.1"/>
</dbReference>
<dbReference type="InterPro" id="IPR016186">
    <property type="entry name" value="C-type_lectin-like/link_sf"/>
</dbReference>
<evidence type="ECO:0008006" key="3">
    <source>
        <dbReference type="Google" id="ProtNLM"/>
    </source>
</evidence>
<accession>A0ABV5BKH9</accession>
<comment type="caution">
    <text evidence="1">The sequence shown here is derived from an EMBL/GenBank/DDBJ whole genome shotgun (WGS) entry which is preliminary data.</text>
</comment>
<sequence length="104" mass="10419">MRGPFGTIVADDFNSVFTTDLKSTMSDAGLGTGLFWTFGDANGGYGGTIATTCADGTDNTTGTGAAGSPLNSASTTWFGSSLVNCVDTYRLLCMCYSPASGGGG</sequence>
<dbReference type="Proteomes" id="UP001580391">
    <property type="component" value="Unassembled WGS sequence"/>
</dbReference>